<protein>
    <submittedName>
        <fullName evidence="1 2">Non ribosomal peptide synthase</fullName>
    </submittedName>
</protein>
<reference evidence="2 4" key="2">
    <citation type="journal article" date="2018" name="Elife">
        <title>Functional genomics of lipid metabolism in the oleaginous yeast Rhodosporidium toruloides.</title>
        <authorList>
            <person name="Coradetti S.T."/>
            <person name="Pinel D."/>
            <person name="Geiselman G."/>
            <person name="Ito M."/>
            <person name="Mondo S."/>
            <person name="Reilly M.C."/>
            <person name="Cheng Y.F."/>
            <person name="Bauer S."/>
            <person name="Grigoriev I."/>
            <person name="Gladden J.M."/>
            <person name="Simmons B.A."/>
            <person name="Brem R."/>
            <person name="Arkin A.P."/>
            <person name="Skerker J.M."/>
        </authorList>
    </citation>
    <scope>NUCLEOTIDE SEQUENCE [LARGE SCALE GENOMIC DNA]</scope>
    <source>
        <strain evidence="2 4">NBRC 0880</strain>
    </source>
</reference>
<evidence type="ECO:0000313" key="4">
    <source>
        <dbReference type="Proteomes" id="UP000239560"/>
    </source>
</evidence>
<dbReference type="Proteomes" id="UP000239560">
    <property type="component" value="Unassembled WGS sequence"/>
</dbReference>
<evidence type="ECO:0000313" key="1">
    <source>
        <dbReference type="EMBL" id="CTR11208.1"/>
    </source>
</evidence>
<organism evidence="1 3">
    <name type="scientific">Rhodotorula toruloides</name>
    <name type="common">Yeast</name>
    <name type="synonym">Rhodosporidium toruloides</name>
    <dbReference type="NCBI Taxonomy" id="5286"/>
    <lineage>
        <taxon>Eukaryota</taxon>
        <taxon>Fungi</taxon>
        <taxon>Dikarya</taxon>
        <taxon>Basidiomycota</taxon>
        <taxon>Pucciniomycotina</taxon>
        <taxon>Microbotryomycetes</taxon>
        <taxon>Sporidiobolales</taxon>
        <taxon>Sporidiobolaceae</taxon>
        <taxon>Rhodotorula</taxon>
    </lineage>
</organism>
<gene>
    <name evidence="1" type="primary">FGENESH: predicted gene_16.95</name>
    <name evidence="2" type="ORF">AAT19DRAFT_11452</name>
    <name evidence="1" type="ORF">BN2166_0070690</name>
</gene>
<dbReference type="Proteomes" id="UP000199069">
    <property type="component" value="Unassembled WGS sequence"/>
</dbReference>
<dbReference type="EMBL" id="CWKI01000016">
    <property type="protein sequence ID" value="CTR11208.1"/>
    <property type="molecule type" value="Genomic_DNA"/>
</dbReference>
<dbReference type="AlphaFoldDB" id="A0A0K3CQD1"/>
<dbReference type="EMBL" id="LCTV02000016">
    <property type="protein sequence ID" value="PRQ70220.1"/>
    <property type="molecule type" value="Genomic_DNA"/>
</dbReference>
<name>A0A0K3CQD1_RHOTO</name>
<proteinExistence type="predicted"/>
<keyword evidence="3" id="KW-1185">Reference proteome</keyword>
<accession>A0A0K3CQD1</accession>
<dbReference type="OrthoDB" id="10269535at2759"/>
<evidence type="ECO:0000313" key="3">
    <source>
        <dbReference type="Proteomes" id="UP000199069"/>
    </source>
</evidence>
<reference evidence="1 3" key="1">
    <citation type="submission" date="2015-07" db="EMBL/GenBank/DDBJ databases">
        <authorList>
            <person name="Cajimat M.N.B."/>
            <person name="Milazzo M.L."/>
            <person name="Fulhorst C.F."/>
        </authorList>
    </citation>
    <scope>NUCLEOTIDE SEQUENCE [LARGE SCALE GENOMIC DNA]</scope>
    <source>
        <strain evidence="1">Single colony</strain>
    </source>
</reference>
<sequence>MYGRKRGRRTKPSHACWLSSLALPKACSPFASVVKNSRTRLLQSESMLHEMSKDTPNGLRNPVVPIVGAYPWNGDATD</sequence>
<evidence type="ECO:0000313" key="2">
    <source>
        <dbReference type="EMBL" id="PRQ70220.1"/>
    </source>
</evidence>